<dbReference type="Proteomes" id="UP000199155">
    <property type="component" value="Unassembled WGS sequence"/>
</dbReference>
<protein>
    <submittedName>
        <fullName evidence="2">Putative ABC transport system permease protein</fullName>
    </submittedName>
</protein>
<keyword evidence="1" id="KW-0812">Transmembrane</keyword>
<gene>
    <name evidence="2" type="ORF">SAMN05421806_106145</name>
</gene>
<feature type="transmembrane region" description="Helical" evidence="1">
    <location>
        <begin position="817"/>
        <end position="842"/>
    </location>
</feature>
<dbReference type="AlphaFoldDB" id="A0A1G9AVA7"/>
<keyword evidence="3" id="KW-1185">Reference proteome</keyword>
<keyword evidence="1" id="KW-0472">Membrane</keyword>
<organism evidence="2 3">
    <name type="scientific">Streptomyces indicus</name>
    <dbReference type="NCBI Taxonomy" id="417292"/>
    <lineage>
        <taxon>Bacteria</taxon>
        <taxon>Bacillati</taxon>
        <taxon>Actinomycetota</taxon>
        <taxon>Actinomycetes</taxon>
        <taxon>Kitasatosporales</taxon>
        <taxon>Streptomycetaceae</taxon>
        <taxon>Streptomyces</taxon>
    </lineage>
</organism>
<proteinExistence type="predicted"/>
<feature type="transmembrane region" description="Helical" evidence="1">
    <location>
        <begin position="476"/>
        <end position="496"/>
    </location>
</feature>
<evidence type="ECO:0000256" key="1">
    <source>
        <dbReference type="SAM" id="Phobius"/>
    </source>
</evidence>
<evidence type="ECO:0000313" key="3">
    <source>
        <dbReference type="Proteomes" id="UP000199155"/>
    </source>
</evidence>
<feature type="transmembrane region" description="Helical" evidence="1">
    <location>
        <begin position="778"/>
        <end position="796"/>
    </location>
</feature>
<feature type="transmembrane region" description="Helical" evidence="1">
    <location>
        <begin position="530"/>
        <end position="553"/>
    </location>
</feature>
<keyword evidence="1" id="KW-1133">Transmembrane helix</keyword>
<dbReference type="STRING" id="417292.SAMN05421806_106145"/>
<feature type="transmembrane region" description="Helical" evidence="1">
    <location>
        <begin position="404"/>
        <end position="425"/>
    </location>
</feature>
<reference evidence="2 3" key="1">
    <citation type="submission" date="2016-10" db="EMBL/GenBank/DDBJ databases">
        <authorList>
            <person name="de Groot N.N."/>
        </authorList>
    </citation>
    <scope>NUCLEOTIDE SEQUENCE [LARGE SCALE GENOMIC DNA]</scope>
    <source>
        <strain evidence="2 3">CGMCC 4.5727</strain>
    </source>
</reference>
<evidence type="ECO:0000313" key="2">
    <source>
        <dbReference type="EMBL" id="SDK30610.1"/>
    </source>
</evidence>
<name>A0A1G9AVA7_9ACTN</name>
<dbReference type="EMBL" id="FNFF01000006">
    <property type="protein sequence ID" value="SDK30610.1"/>
    <property type="molecule type" value="Genomic_DNA"/>
</dbReference>
<sequence>MNRVRVMRRWQRIRGDIPLFVCLALLTALITAVTAAAPALLDELAGRAFAARLAQTQQSRPGITYTASFDVAEKGGDHAPEYFADDLTAAAGVLEDQVDADLRGAFVTDSARAVLPGAGMDLASGPGRLSLLYAADAPPKSRYVEGRAPREHTGSPEMAVSTRTRDALKLRVGQSVRLGEGGLRDIDATVVVVGVFAAPDTRILREEPLLAAPSPRTGGGYEAMALTAPGAILELQAQARVRLTAQWGVRLNLDDEQARAYAGTEGRARLQRALIASSELAAEQFCPMSTFGGLACQLGRQPATGMDVDTVLPAAVDEFGRQWTQGQAVIAFGLATLAVVALAAAVVTALLALRRRLDVHRLQRARGASAFGLAAARAGHTLPGALLGLAAGLALAALAGEGVATARGVLAALGCWLLLPLVTFFAVRDGALLHAKSPSLRGRRVVAEAALLLLAAAGVWALHARGTRAEAGPDPLLAAVPALLGFAAVVVLVRCYPPPVRLLARWAARRRGAVALVALLRAAKEAPARALALLVLVVTLAGAVFGGLVAGTLTDGRVEGARWRAGADAAYLGAEAHPRAAEQLARARGVRHSVRVAELRISPRGANGSGVGSTVLIGVDSEALRKAAPDSALGHAAAALPAADGAVPVLTRGGTARVGELLDADVGGRTLKLRVTGTLSDAAAGDRALGPLARADRPERVLLTDLRGLGAVQRRDFDESLLLLYGESLRAGDLRALVPRAEPDAGTGELRILDEELARVSEDDLAGVLIRAHTATTALAVALALLALVLELLLSAPARGRTAARLRTMGLGDRQTAALHLIQLLPMVLAAVAGGTALGLALPSLLGPSLDLDEFTGGPADPGLHADALLTTVLAGGCATLVLGAVALETWLGRRRGLGAVLRVGRSDE</sequence>
<feature type="transmembrane region" description="Helical" evidence="1">
    <location>
        <begin position="374"/>
        <end position="398"/>
    </location>
</feature>
<feature type="transmembrane region" description="Helical" evidence="1">
    <location>
        <begin position="445"/>
        <end position="464"/>
    </location>
</feature>
<feature type="transmembrane region" description="Helical" evidence="1">
    <location>
        <begin position="329"/>
        <end position="353"/>
    </location>
</feature>
<accession>A0A1G9AVA7</accession>
<feature type="transmembrane region" description="Helical" evidence="1">
    <location>
        <begin position="868"/>
        <end position="888"/>
    </location>
</feature>